<dbReference type="EMBL" id="JAQQAF010000005">
    <property type="protein sequence ID" value="KAJ8484669.1"/>
    <property type="molecule type" value="Genomic_DNA"/>
</dbReference>
<feature type="compositionally biased region" description="Polar residues" evidence="1">
    <location>
        <begin position="54"/>
        <end position="70"/>
    </location>
</feature>
<keyword evidence="3" id="KW-1185">Reference proteome</keyword>
<organism evidence="2 3">
    <name type="scientific">Ensete ventricosum</name>
    <name type="common">Abyssinian banana</name>
    <name type="synonym">Musa ensete</name>
    <dbReference type="NCBI Taxonomy" id="4639"/>
    <lineage>
        <taxon>Eukaryota</taxon>
        <taxon>Viridiplantae</taxon>
        <taxon>Streptophyta</taxon>
        <taxon>Embryophyta</taxon>
        <taxon>Tracheophyta</taxon>
        <taxon>Spermatophyta</taxon>
        <taxon>Magnoliopsida</taxon>
        <taxon>Liliopsida</taxon>
        <taxon>Zingiberales</taxon>
        <taxon>Musaceae</taxon>
        <taxon>Ensete</taxon>
    </lineage>
</organism>
<feature type="region of interest" description="Disordered" evidence="1">
    <location>
        <begin position="1"/>
        <end position="20"/>
    </location>
</feature>
<comment type="caution">
    <text evidence="2">The sequence shown here is derived from an EMBL/GenBank/DDBJ whole genome shotgun (WGS) entry which is preliminary data.</text>
</comment>
<dbReference type="AlphaFoldDB" id="A0AAV8QX56"/>
<sequence length="70" mass="7619">MEHQVPENKRKGRPPPKRGQVMARILGGLVQAVIPKAFKNGEKKHEQDGDRSSADATPTLSGYSSSFEDG</sequence>
<proteinExistence type="predicted"/>
<evidence type="ECO:0000256" key="1">
    <source>
        <dbReference type="SAM" id="MobiDB-lite"/>
    </source>
</evidence>
<protein>
    <submittedName>
        <fullName evidence="2">Uncharacterized protein</fullName>
    </submittedName>
</protein>
<name>A0AAV8QX56_ENSVE</name>
<feature type="region of interest" description="Disordered" evidence="1">
    <location>
        <begin position="37"/>
        <end position="70"/>
    </location>
</feature>
<feature type="compositionally biased region" description="Basic and acidic residues" evidence="1">
    <location>
        <begin position="39"/>
        <end position="53"/>
    </location>
</feature>
<gene>
    <name evidence="2" type="ORF">OPV22_017154</name>
</gene>
<evidence type="ECO:0000313" key="3">
    <source>
        <dbReference type="Proteomes" id="UP001222027"/>
    </source>
</evidence>
<dbReference type="Proteomes" id="UP001222027">
    <property type="component" value="Unassembled WGS sequence"/>
</dbReference>
<accession>A0AAV8QX56</accession>
<reference evidence="2 3" key="1">
    <citation type="submission" date="2022-12" db="EMBL/GenBank/DDBJ databases">
        <title>Chromosome-scale assembly of the Ensete ventricosum genome.</title>
        <authorList>
            <person name="Dussert Y."/>
            <person name="Stocks J."/>
            <person name="Wendawek A."/>
            <person name="Woldeyes F."/>
            <person name="Nichols R.A."/>
            <person name="Borrell J.S."/>
        </authorList>
    </citation>
    <scope>NUCLEOTIDE SEQUENCE [LARGE SCALE GENOMIC DNA]</scope>
    <source>
        <strain evidence="3">cv. Maze</strain>
        <tissue evidence="2">Seeds</tissue>
    </source>
</reference>
<evidence type="ECO:0000313" key="2">
    <source>
        <dbReference type="EMBL" id="KAJ8484669.1"/>
    </source>
</evidence>